<organism evidence="2 3">
    <name type="scientific">Serendipita vermifera MAFF 305830</name>
    <dbReference type="NCBI Taxonomy" id="933852"/>
    <lineage>
        <taxon>Eukaryota</taxon>
        <taxon>Fungi</taxon>
        <taxon>Dikarya</taxon>
        <taxon>Basidiomycota</taxon>
        <taxon>Agaricomycotina</taxon>
        <taxon>Agaricomycetes</taxon>
        <taxon>Sebacinales</taxon>
        <taxon>Serendipitaceae</taxon>
        <taxon>Serendipita</taxon>
    </lineage>
</organism>
<evidence type="ECO:0000256" key="1">
    <source>
        <dbReference type="SAM" id="MobiDB-lite"/>
    </source>
</evidence>
<evidence type="ECO:0000313" key="2">
    <source>
        <dbReference type="EMBL" id="KIM25394.1"/>
    </source>
</evidence>
<evidence type="ECO:0000313" key="3">
    <source>
        <dbReference type="Proteomes" id="UP000054097"/>
    </source>
</evidence>
<reference evidence="3" key="2">
    <citation type="submission" date="2015-01" db="EMBL/GenBank/DDBJ databases">
        <title>Evolutionary Origins and Diversification of the Mycorrhizal Mutualists.</title>
        <authorList>
            <consortium name="DOE Joint Genome Institute"/>
            <consortium name="Mycorrhizal Genomics Consortium"/>
            <person name="Kohler A."/>
            <person name="Kuo A."/>
            <person name="Nagy L.G."/>
            <person name="Floudas D."/>
            <person name="Copeland A."/>
            <person name="Barry K.W."/>
            <person name="Cichocki N."/>
            <person name="Veneault-Fourrey C."/>
            <person name="LaButti K."/>
            <person name="Lindquist E.A."/>
            <person name="Lipzen A."/>
            <person name="Lundell T."/>
            <person name="Morin E."/>
            <person name="Murat C."/>
            <person name="Riley R."/>
            <person name="Ohm R."/>
            <person name="Sun H."/>
            <person name="Tunlid A."/>
            <person name="Henrissat B."/>
            <person name="Grigoriev I.V."/>
            <person name="Hibbett D.S."/>
            <person name="Martin F."/>
        </authorList>
    </citation>
    <scope>NUCLEOTIDE SEQUENCE [LARGE SCALE GENOMIC DNA]</scope>
    <source>
        <strain evidence="3">MAFF 305830</strain>
    </source>
</reference>
<reference evidence="2 3" key="1">
    <citation type="submission" date="2014-04" db="EMBL/GenBank/DDBJ databases">
        <authorList>
            <consortium name="DOE Joint Genome Institute"/>
            <person name="Kuo A."/>
            <person name="Zuccaro A."/>
            <person name="Kohler A."/>
            <person name="Nagy L.G."/>
            <person name="Floudas D."/>
            <person name="Copeland A."/>
            <person name="Barry K.W."/>
            <person name="Cichocki N."/>
            <person name="Veneault-Fourrey C."/>
            <person name="LaButti K."/>
            <person name="Lindquist E.A."/>
            <person name="Lipzen A."/>
            <person name="Lundell T."/>
            <person name="Morin E."/>
            <person name="Murat C."/>
            <person name="Sun H."/>
            <person name="Tunlid A."/>
            <person name="Henrissat B."/>
            <person name="Grigoriev I.V."/>
            <person name="Hibbett D.S."/>
            <person name="Martin F."/>
            <person name="Nordberg H.P."/>
            <person name="Cantor M.N."/>
            <person name="Hua S.X."/>
        </authorList>
    </citation>
    <scope>NUCLEOTIDE SEQUENCE [LARGE SCALE GENOMIC DNA]</scope>
    <source>
        <strain evidence="2 3">MAFF 305830</strain>
    </source>
</reference>
<accession>A0A0C3AZI6</accession>
<proteinExistence type="predicted"/>
<feature type="compositionally biased region" description="Basic residues" evidence="1">
    <location>
        <begin position="1"/>
        <end position="12"/>
    </location>
</feature>
<keyword evidence="3" id="KW-1185">Reference proteome</keyword>
<feature type="region of interest" description="Disordered" evidence="1">
    <location>
        <begin position="1"/>
        <end position="56"/>
    </location>
</feature>
<gene>
    <name evidence="2" type="ORF">M408DRAFT_210304</name>
</gene>
<dbReference type="Proteomes" id="UP000054097">
    <property type="component" value="Unassembled WGS sequence"/>
</dbReference>
<dbReference type="HOGENOM" id="CLU_517876_0_0_1"/>
<name>A0A0C3AZI6_SERVB</name>
<feature type="region of interest" description="Disordered" evidence="1">
    <location>
        <begin position="207"/>
        <end position="231"/>
    </location>
</feature>
<sequence>MPPRGRGGRRPSRASLGKASELMGPPPAPGTQSQPAQDVKPDPDDPLSQKILGPEVKEMRERLIDSATIMAQMVNHHTDVHKVGVQRQAPFPPRALKESWLRQSELYEELIDTVEIQLRRALAAVEYQIEQEQEKSKIKQEAEEMQKNGTAAGTKSRKGSMFIDIPRFDEMNIDPLTVHPEIKLSKDSGTPDGDTDMQDGKVLTEDPASMLDDEGSARIPSGAVVPKDPGLLRPSRSSISLTSLNRHGLKLDLSSITLDGLNDSKSALAEPRVSALGGISAAKGAASPVTLAPKSARPRDGDYLAMDLGPLNTFLNSSTDLNIEDLFGDSEMPFSESAVGDGTVGGGDGTASVMESFLSAQNLLPNSKGEDGSMDLLGTSTNAHANTTSAPTAEDSLFEEFGFVEVKNEQQPTASTSAAGAGMGTDLSSLGTFDFSNPSATADSNDFNMMGLDTSNADVQRLQQQQRQQFGLDLDLPTSLDASGVEAKMLNQYQTLLDTSSGEGGAAALSNFDFENLFGNTADGSGAAAGMDNTLDFNELFDDATSSSKPA</sequence>
<dbReference type="EMBL" id="KN824314">
    <property type="protein sequence ID" value="KIM25394.1"/>
    <property type="molecule type" value="Genomic_DNA"/>
</dbReference>
<dbReference type="OrthoDB" id="3365514at2759"/>
<protein>
    <submittedName>
        <fullName evidence="2">Uncharacterized protein</fullName>
    </submittedName>
</protein>
<dbReference type="AlphaFoldDB" id="A0A0C3AZI6"/>